<accession>A0A0J9VRQ2</accession>
<reference evidence="1" key="2">
    <citation type="journal article" date="2010" name="Nature">
        <title>Comparative genomics reveals mobile pathogenicity chromosomes in Fusarium.</title>
        <authorList>
            <person name="Ma L.J."/>
            <person name="van der Does H.C."/>
            <person name="Borkovich K.A."/>
            <person name="Coleman J.J."/>
            <person name="Daboussi M.J."/>
            <person name="Di Pietro A."/>
            <person name="Dufresne M."/>
            <person name="Freitag M."/>
            <person name="Grabherr M."/>
            <person name="Henrissat B."/>
            <person name="Houterman P.M."/>
            <person name="Kang S."/>
            <person name="Shim W.B."/>
            <person name="Woloshuk C."/>
            <person name="Xie X."/>
            <person name="Xu J.R."/>
            <person name="Antoniw J."/>
            <person name="Baker S.E."/>
            <person name="Bluhm B.H."/>
            <person name="Breakspear A."/>
            <person name="Brown D.W."/>
            <person name="Butchko R.A."/>
            <person name="Chapman S."/>
            <person name="Coulson R."/>
            <person name="Coutinho P.M."/>
            <person name="Danchin E.G."/>
            <person name="Diener A."/>
            <person name="Gale L.R."/>
            <person name="Gardiner D.M."/>
            <person name="Goff S."/>
            <person name="Hammond-Kosack K.E."/>
            <person name="Hilburn K."/>
            <person name="Hua-Van A."/>
            <person name="Jonkers W."/>
            <person name="Kazan K."/>
            <person name="Kodira C.D."/>
            <person name="Koehrsen M."/>
            <person name="Kumar L."/>
            <person name="Lee Y.H."/>
            <person name="Li L."/>
            <person name="Manners J.M."/>
            <person name="Miranda-Saavedra D."/>
            <person name="Mukherjee M."/>
            <person name="Park G."/>
            <person name="Park J."/>
            <person name="Park S.Y."/>
            <person name="Proctor R.H."/>
            <person name="Regev A."/>
            <person name="Ruiz-Roldan M.C."/>
            <person name="Sain D."/>
            <person name="Sakthikumar S."/>
            <person name="Sykes S."/>
            <person name="Schwartz D.C."/>
            <person name="Turgeon B.G."/>
            <person name="Wapinski I."/>
            <person name="Yoder O."/>
            <person name="Young S."/>
            <person name="Zeng Q."/>
            <person name="Zhou S."/>
            <person name="Galagan J."/>
            <person name="Cuomo C.A."/>
            <person name="Kistler H.C."/>
            <person name="Rep M."/>
        </authorList>
    </citation>
    <scope>NUCLEOTIDE SEQUENCE [LARGE SCALE GENOMIC DNA]</scope>
    <source>
        <strain evidence="1">4287</strain>
    </source>
</reference>
<dbReference type="KEGG" id="fox:FOXG_21423"/>
<dbReference type="PANTHER" id="PTHR10177">
    <property type="entry name" value="CYCLINS"/>
    <property type="match status" value="1"/>
</dbReference>
<dbReference type="GeneID" id="28961580"/>
<proteinExistence type="predicted"/>
<dbReference type="EMBL" id="DS231713">
    <property type="protein sequence ID" value="KNB13669.1"/>
    <property type="molecule type" value="Genomic_DNA"/>
</dbReference>
<name>A0A0J9VRQ2_FUSO4</name>
<evidence type="ECO:0008006" key="4">
    <source>
        <dbReference type="Google" id="ProtNLM"/>
    </source>
</evidence>
<dbReference type="AlphaFoldDB" id="A0A0J9VRQ2"/>
<organism evidence="1 3">
    <name type="scientific">Fusarium oxysporum f. sp. lycopersici (strain 4287 / CBS 123668 / FGSC 9935 / NRRL 34936)</name>
    <name type="common">Fusarium vascular wilt of tomato</name>
    <dbReference type="NCBI Taxonomy" id="426428"/>
    <lineage>
        <taxon>Eukaryota</taxon>
        <taxon>Fungi</taxon>
        <taxon>Dikarya</taxon>
        <taxon>Ascomycota</taxon>
        <taxon>Pezizomycotina</taxon>
        <taxon>Sordariomycetes</taxon>
        <taxon>Hypocreomycetidae</taxon>
        <taxon>Hypocreales</taxon>
        <taxon>Nectriaceae</taxon>
        <taxon>Fusarium</taxon>
        <taxon>Fusarium oxysporum species complex</taxon>
    </lineage>
</organism>
<dbReference type="SUPFAM" id="SSF47954">
    <property type="entry name" value="Cyclin-like"/>
    <property type="match status" value="1"/>
</dbReference>
<dbReference type="Proteomes" id="UP000009097">
    <property type="component" value="Unassembled WGS sequence"/>
</dbReference>
<dbReference type="Gene3D" id="1.10.472.10">
    <property type="entry name" value="Cyclin-like"/>
    <property type="match status" value="2"/>
</dbReference>
<dbReference type="InterPro" id="IPR039361">
    <property type="entry name" value="Cyclin"/>
</dbReference>
<dbReference type="KEGG" id="fox:FOXG_20874"/>
<dbReference type="VEuPathDB" id="FungiDB:FOXG_20874"/>
<evidence type="ECO:0000313" key="3">
    <source>
        <dbReference type="Proteomes" id="UP000009097"/>
    </source>
</evidence>
<dbReference type="RefSeq" id="XP_018253697.1">
    <property type="nucleotide sequence ID" value="XM_018401758.1"/>
</dbReference>
<gene>
    <name evidence="1" type="ORF">FOXG_20874</name>
    <name evidence="2" type="ORF">FOXG_21423</name>
</gene>
<dbReference type="RefSeq" id="XP_018251714.1">
    <property type="nucleotide sequence ID" value="XM_018401192.1"/>
</dbReference>
<dbReference type="OrthoDB" id="5109562at2759"/>
<dbReference type="InterPro" id="IPR036915">
    <property type="entry name" value="Cyclin-like_sf"/>
</dbReference>
<evidence type="ECO:0000313" key="2">
    <source>
        <dbReference type="EMBL" id="KNB15652.1"/>
    </source>
</evidence>
<evidence type="ECO:0000313" key="1">
    <source>
        <dbReference type="EMBL" id="KNB13669.1"/>
    </source>
</evidence>
<dbReference type="GeneID" id="28962129"/>
<dbReference type="EMBL" id="DS231716">
    <property type="protein sequence ID" value="KNB15652.1"/>
    <property type="molecule type" value="Genomic_DNA"/>
</dbReference>
<dbReference type="VEuPathDB" id="FungiDB:FOXG_21423"/>
<reference evidence="1" key="1">
    <citation type="submission" date="2007-04" db="EMBL/GenBank/DDBJ databases">
        <authorList>
            <consortium name="The Broad Institute Genome Sequencing Platform"/>
            <person name="Birren B."/>
            <person name="Lander E."/>
            <person name="Galagan J."/>
            <person name="Nusbaum C."/>
            <person name="Devon K."/>
            <person name="Ma L.-J."/>
            <person name="Jaffe D."/>
            <person name="Butler J."/>
            <person name="Alvarez P."/>
            <person name="Gnerre S."/>
            <person name="Grabherr M."/>
            <person name="Kleber M."/>
            <person name="Mauceli E."/>
            <person name="Brockman W."/>
            <person name="MacCallum I.A."/>
            <person name="Young S."/>
            <person name="LaButti K."/>
            <person name="DeCaprio D."/>
            <person name="Crawford M."/>
            <person name="Koehrsen M."/>
            <person name="Engels R."/>
            <person name="Montgomery P."/>
            <person name="Pearson M."/>
            <person name="Howarth C."/>
            <person name="Larson L."/>
            <person name="White J."/>
            <person name="O'Leary S."/>
            <person name="Kodira C."/>
            <person name="Zeng Q."/>
            <person name="Yandava C."/>
            <person name="Alvarado L."/>
            <person name="Kistler C."/>
            <person name="Shim W.-B."/>
            <person name="Kang S."/>
            <person name="Woloshuk C."/>
        </authorList>
    </citation>
    <scope>NUCLEOTIDE SEQUENCE</scope>
    <source>
        <strain evidence="1">4287</strain>
    </source>
</reference>
<sequence length="373" mass="43128">MTNIDNHRASDSMNRVASTHEYAEDIYSFLMARDKEPLVLYPNYLRWRKPLVQTIFNTSFSFKLETCVLAVNLIDVFASRKGPSTVIVAAHLLGQFDAETDGCIIAIATWQRDMIAHGATQWRALSLLAGTALMVASKYEENQNIQVGMTVIAEILQIHDFTKRQKRRLAIIERIFLQVIDWNLGVPGPLPFLQHFIHERRMRPEAVISGNETNEQYENHHSNQEYARKRASTSNEALVEVVAESCIRIAMTQHDAAWYDPNVMAGICYQLALYVVQSAKPDGYKDLFTEHDARMIYLVSRTKLSAWQVRRAIRTLLLYILNDPFSDPRFCWWKMLPEMRCLNNQLLTEENLYLQQLSRSLCHNVYSPELARR</sequence>
<protein>
    <recommendedName>
        <fullName evidence="4">Cyclin N-terminal domain-containing protein</fullName>
    </recommendedName>
</protein>